<feature type="domain" description="MoaB/Mog" evidence="8">
    <location>
        <begin position="162"/>
        <end position="305"/>
    </location>
</feature>
<comment type="function">
    <text evidence="6">Catalyzes the conversion of (8S)-3',8-cyclo-7,8-dihydroguanosine 5'-triphosphate to cyclic pyranopterin monophosphate (cPMP).</text>
</comment>
<comment type="caution">
    <text evidence="9">The sequence shown here is derived from an EMBL/GenBank/DDBJ whole genome shotgun (WGS) entry which is preliminary data.</text>
</comment>
<dbReference type="AlphaFoldDB" id="A0A1Y1SFJ8"/>
<dbReference type="Pfam" id="PF00994">
    <property type="entry name" value="MoCF_biosynth"/>
    <property type="match status" value="1"/>
</dbReference>
<dbReference type="NCBIfam" id="TIGR00581">
    <property type="entry name" value="moaC"/>
    <property type="match status" value="1"/>
</dbReference>
<sequence length="313" mass="33213">MRCANRDYRGRSLRDISDKPSTARQARAEAWVRMPADCAQRVLDGTIDKGDVREAARIAGMMAIKRCWELLPHCHPLTLQHSAIDFELHDDALRIEALVATIGPTGVEMEALTGASVAALTVYDMLKPHAGMDLSIDGVRLLEKTGGKSDHRRSLKSARPAHIITVSSRIASGGKPDAAADWLAGALDEAGFAPLQRQVIKPDATNVREAVRAAVDDHAALIITVGGTGLAPDDCSAETVAAMLDKDVPGIMESARQFGQQRTPLALIARGVAGTIGRSLVITLPGSLAGTRESWAAIRTGVVHAVGVLHRPG</sequence>
<dbReference type="EC" id="4.6.1.17" evidence="3"/>
<dbReference type="PANTHER" id="PTHR43764">
    <property type="entry name" value="MOLYBDENUM COFACTOR BIOSYNTHESIS"/>
    <property type="match status" value="1"/>
</dbReference>
<dbReference type="InterPro" id="IPR036522">
    <property type="entry name" value="MoaC_sf"/>
</dbReference>
<gene>
    <name evidence="9" type="primary">moaC</name>
    <name evidence="9" type="ORF">ATO7_01035</name>
</gene>
<dbReference type="GO" id="GO:0006777">
    <property type="term" value="P:Mo-molybdopterin cofactor biosynthetic process"/>
    <property type="evidence" value="ECO:0007669"/>
    <property type="project" value="UniProtKB-KW"/>
</dbReference>
<accession>A0A1Y1SFJ8</accession>
<keyword evidence="4" id="KW-0501">Molybdenum cofactor biosynthesis</keyword>
<dbReference type="UniPathway" id="UPA00344"/>
<evidence type="ECO:0000313" key="10">
    <source>
        <dbReference type="Proteomes" id="UP000192342"/>
    </source>
</evidence>
<dbReference type="PANTHER" id="PTHR43764:SF1">
    <property type="entry name" value="MOLYBDOPTERIN MOLYBDOTRANSFERASE"/>
    <property type="match status" value="1"/>
</dbReference>
<dbReference type="STRING" id="1317117.ATO7_01035"/>
<organism evidence="9 10">
    <name type="scientific">Oceanococcus atlanticus</name>
    <dbReference type="NCBI Taxonomy" id="1317117"/>
    <lineage>
        <taxon>Bacteria</taxon>
        <taxon>Pseudomonadati</taxon>
        <taxon>Pseudomonadota</taxon>
        <taxon>Gammaproteobacteria</taxon>
        <taxon>Chromatiales</taxon>
        <taxon>Oceanococcaceae</taxon>
        <taxon>Oceanococcus</taxon>
    </lineage>
</organism>
<comment type="pathway">
    <text evidence="2">Cofactor biosynthesis; molybdopterin biosynthesis.</text>
</comment>
<evidence type="ECO:0000256" key="1">
    <source>
        <dbReference type="ARBA" id="ARBA00001637"/>
    </source>
</evidence>
<name>A0A1Y1SFJ8_9GAMM</name>
<evidence type="ECO:0000256" key="7">
    <source>
        <dbReference type="SAM" id="MobiDB-lite"/>
    </source>
</evidence>
<dbReference type="EMBL" id="AQQV01000001">
    <property type="protein sequence ID" value="ORE88416.1"/>
    <property type="molecule type" value="Genomic_DNA"/>
</dbReference>
<evidence type="ECO:0000256" key="2">
    <source>
        <dbReference type="ARBA" id="ARBA00005046"/>
    </source>
</evidence>
<dbReference type="InterPro" id="IPR036425">
    <property type="entry name" value="MoaB/Mog-like_dom_sf"/>
</dbReference>
<proteinExistence type="predicted"/>
<dbReference type="GO" id="GO:0061799">
    <property type="term" value="F:cyclic pyranopterin monophosphate synthase activity"/>
    <property type="evidence" value="ECO:0007669"/>
    <property type="project" value="UniProtKB-EC"/>
</dbReference>
<dbReference type="SUPFAM" id="SSF55040">
    <property type="entry name" value="Molybdenum cofactor biosynthesis protein C, MoaC"/>
    <property type="match status" value="1"/>
</dbReference>
<dbReference type="InterPro" id="IPR012247">
    <property type="entry name" value="MoaC_MogA"/>
</dbReference>
<evidence type="ECO:0000256" key="6">
    <source>
        <dbReference type="ARBA" id="ARBA00055087"/>
    </source>
</evidence>
<evidence type="ECO:0000256" key="4">
    <source>
        <dbReference type="ARBA" id="ARBA00023150"/>
    </source>
</evidence>
<evidence type="ECO:0000313" key="9">
    <source>
        <dbReference type="EMBL" id="ORE88416.1"/>
    </source>
</evidence>
<dbReference type="InterPro" id="IPR001453">
    <property type="entry name" value="MoaB/Mog_dom"/>
</dbReference>
<dbReference type="Gene3D" id="3.30.70.640">
    <property type="entry name" value="Molybdopterin cofactor biosynthesis C (MoaC) domain"/>
    <property type="match status" value="1"/>
</dbReference>
<reference evidence="9 10" key="1">
    <citation type="submission" date="2013-04" db="EMBL/GenBank/DDBJ databases">
        <title>Oceanococcus atlanticus 22II-S10r2 Genome Sequencing.</title>
        <authorList>
            <person name="Lai Q."/>
            <person name="Li G."/>
            <person name="Shao Z."/>
        </authorList>
    </citation>
    <scope>NUCLEOTIDE SEQUENCE [LARGE SCALE GENOMIC DNA]</scope>
    <source>
        <strain evidence="9 10">22II-S10r2</strain>
    </source>
</reference>
<dbReference type="CDD" id="cd01420">
    <property type="entry name" value="MoaC_PE"/>
    <property type="match status" value="1"/>
</dbReference>
<evidence type="ECO:0000259" key="8">
    <source>
        <dbReference type="SMART" id="SM00852"/>
    </source>
</evidence>
<dbReference type="SUPFAM" id="SSF53218">
    <property type="entry name" value="Molybdenum cofactor biosynthesis proteins"/>
    <property type="match status" value="1"/>
</dbReference>
<dbReference type="Proteomes" id="UP000192342">
    <property type="component" value="Unassembled WGS sequence"/>
</dbReference>
<dbReference type="InterPro" id="IPR002820">
    <property type="entry name" value="Mopterin_CF_biosynth-C_dom"/>
</dbReference>
<dbReference type="SMART" id="SM00852">
    <property type="entry name" value="MoCF_biosynth"/>
    <property type="match status" value="1"/>
</dbReference>
<evidence type="ECO:0000256" key="3">
    <source>
        <dbReference type="ARBA" id="ARBA00012575"/>
    </source>
</evidence>
<protein>
    <recommendedName>
        <fullName evidence="3">cyclic pyranopterin monophosphate synthase</fullName>
        <ecNumber evidence="3">4.6.1.17</ecNumber>
    </recommendedName>
</protein>
<dbReference type="NCBIfam" id="NF002947">
    <property type="entry name" value="PRK03604.1"/>
    <property type="match status" value="1"/>
</dbReference>
<dbReference type="InterPro" id="IPR047594">
    <property type="entry name" value="MoaC_bact/euk"/>
</dbReference>
<dbReference type="Pfam" id="PF01967">
    <property type="entry name" value="MoaC"/>
    <property type="match status" value="1"/>
</dbReference>
<dbReference type="Gene3D" id="3.40.980.10">
    <property type="entry name" value="MoaB/Mog-like domain"/>
    <property type="match status" value="1"/>
</dbReference>
<feature type="region of interest" description="Disordered" evidence="7">
    <location>
        <begin position="1"/>
        <end position="21"/>
    </location>
</feature>
<dbReference type="InterPro" id="IPR051920">
    <property type="entry name" value="MPT_Adenylyltrnsfr/MoaC-Rel"/>
</dbReference>
<dbReference type="PIRSF" id="PIRSF036594">
    <property type="entry name" value="MoaC_MogA"/>
    <property type="match status" value="1"/>
</dbReference>
<evidence type="ECO:0000256" key="5">
    <source>
        <dbReference type="ARBA" id="ARBA00023239"/>
    </source>
</evidence>
<comment type="catalytic activity">
    <reaction evidence="1">
        <text>(8S)-3',8-cyclo-7,8-dihydroguanosine 5'-triphosphate = cyclic pyranopterin phosphate + diphosphate</text>
        <dbReference type="Rhea" id="RHEA:49580"/>
        <dbReference type="ChEBI" id="CHEBI:33019"/>
        <dbReference type="ChEBI" id="CHEBI:59648"/>
        <dbReference type="ChEBI" id="CHEBI:131766"/>
        <dbReference type="EC" id="4.6.1.17"/>
    </reaction>
</comment>
<keyword evidence="10" id="KW-1185">Reference proteome</keyword>
<feature type="compositionally biased region" description="Basic and acidic residues" evidence="7">
    <location>
        <begin position="1"/>
        <end position="18"/>
    </location>
</feature>
<keyword evidence="5" id="KW-0456">Lyase</keyword>
<dbReference type="InterPro" id="IPR023045">
    <property type="entry name" value="MoaC"/>
</dbReference>
<dbReference type="CDD" id="cd00886">
    <property type="entry name" value="MogA_MoaB"/>
    <property type="match status" value="1"/>
</dbReference>